<keyword evidence="4" id="KW-0813">Transport</keyword>
<feature type="transmembrane region" description="Helical" evidence="9">
    <location>
        <begin position="35"/>
        <end position="58"/>
    </location>
</feature>
<evidence type="ECO:0000256" key="2">
    <source>
        <dbReference type="ARBA" id="ARBA00004651"/>
    </source>
</evidence>
<name>A0AAE0C8R2_9CHLO</name>
<feature type="transmembrane region" description="Helical" evidence="9">
    <location>
        <begin position="390"/>
        <end position="412"/>
    </location>
</feature>
<protein>
    <submittedName>
        <fullName evidence="11">Uncharacterized protein</fullName>
    </submittedName>
</protein>
<dbReference type="EMBL" id="LGRX02027310">
    <property type="protein sequence ID" value="KAK3249450.1"/>
    <property type="molecule type" value="Genomic_DNA"/>
</dbReference>
<evidence type="ECO:0000256" key="8">
    <source>
        <dbReference type="ARBA" id="ARBA00023136"/>
    </source>
</evidence>
<evidence type="ECO:0000256" key="5">
    <source>
        <dbReference type="ARBA" id="ARBA00022475"/>
    </source>
</evidence>
<evidence type="ECO:0000256" key="4">
    <source>
        <dbReference type="ARBA" id="ARBA00022448"/>
    </source>
</evidence>
<keyword evidence="6 9" id="KW-0812">Transmembrane</keyword>
<feature type="transmembrane region" description="Helical" evidence="9">
    <location>
        <begin position="253"/>
        <end position="276"/>
    </location>
</feature>
<keyword evidence="8 9" id="KW-0472">Membrane</keyword>
<feature type="transmembrane region" description="Helical" evidence="9">
    <location>
        <begin position="322"/>
        <end position="341"/>
    </location>
</feature>
<dbReference type="GO" id="GO:0032217">
    <property type="term" value="F:riboflavin transmembrane transporter activity"/>
    <property type="evidence" value="ECO:0007669"/>
    <property type="project" value="InterPro"/>
</dbReference>
<feature type="transmembrane region" description="Helical" evidence="9">
    <location>
        <begin position="70"/>
        <end position="92"/>
    </location>
</feature>
<feature type="transmembrane region" description="Helical" evidence="9">
    <location>
        <begin position="134"/>
        <end position="156"/>
    </location>
</feature>
<dbReference type="InterPro" id="IPR009357">
    <property type="entry name" value="Riboflavin_transptr"/>
</dbReference>
<dbReference type="Pfam" id="PF06237">
    <property type="entry name" value="SLC52_ribofla_tr"/>
    <property type="match status" value="1"/>
</dbReference>
<evidence type="ECO:0000256" key="7">
    <source>
        <dbReference type="ARBA" id="ARBA00022989"/>
    </source>
</evidence>
<feature type="signal peptide" evidence="10">
    <location>
        <begin position="1"/>
        <end position="24"/>
    </location>
</feature>
<comment type="similarity">
    <text evidence="3">Belongs to the riboflavin transporter family.</text>
</comment>
<dbReference type="InterPro" id="IPR036259">
    <property type="entry name" value="MFS_trans_sf"/>
</dbReference>
<dbReference type="SUPFAM" id="SSF103473">
    <property type="entry name" value="MFS general substrate transporter"/>
    <property type="match status" value="1"/>
</dbReference>
<evidence type="ECO:0000313" key="11">
    <source>
        <dbReference type="EMBL" id="KAK3249450.1"/>
    </source>
</evidence>
<comment type="subcellular location">
    <subcellularLocation>
        <location evidence="2">Cell membrane</location>
        <topology evidence="2">Multi-pass membrane protein</topology>
    </subcellularLocation>
</comment>
<evidence type="ECO:0000256" key="6">
    <source>
        <dbReference type="ARBA" id="ARBA00022692"/>
    </source>
</evidence>
<evidence type="ECO:0000256" key="3">
    <source>
        <dbReference type="ARBA" id="ARBA00006366"/>
    </source>
</evidence>
<evidence type="ECO:0000256" key="9">
    <source>
        <dbReference type="SAM" id="Phobius"/>
    </source>
</evidence>
<evidence type="ECO:0000256" key="10">
    <source>
        <dbReference type="SAM" id="SignalP"/>
    </source>
</evidence>
<dbReference type="GO" id="GO:0005886">
    <property type="term" value="C:plasma membrane"/>
    <property type="evidence" value="ECO:0007669"/>
    <property type="project" value="UniProtKB-SubCell"/>
</dbReference>
<dbReference type="AlphaFoldDB" id="A0AAE0C8R2"/>
<comment type="caution">
    <text evidence="11">The sequence shown here is derived from an EMBL/GenBank/DDBJ whole genome shotgun (WGS) entry which is preliminary data.</text>
</comment>
<accession>A0AAE0C8R2</accession>
<evidence type="ECO:0000256" key="1">
    <source>
        <dbReference type="ARBA" id="ARBA00000215"/>
    </source>
</evidence>
<dbReference type="Proteomes" id="UP001190700">
    <property type="component" value="Unassembled WGS sequence"/>
</dbReference>
<gene>
    <name evidence="11" type="ORF">CYMTET_41123</name>
</gene>
<reference evidence="11 12" key="1">
    <citation type="journal article" date="2015" name="Genome Biol. Evol.">
        <title>Comparative Genomics of a Bacterivorous Green Alga Reveals Evolutionary Causalities and Consequences of Phago-Mixotrophic Mode of Nutrition.</title>
        <authorList>
            <person name="Burns J.A."/>
            <person name="Paasch A."/>
            <person name="Narechania A."/>
            <person name="Kim E."/>
        </authorList>
    </citation>
    <scope>NUCLEOTIDE SEQUENCE [LARGE SCALE GENOMIC DNA]</scope>
    <source>
        <strain evidence="11 12">PLY_AMNH</strain>
    </source>
</reference>
<keyword evidence="12" id="KW-1185">Reference proteome</keyword>
<keyword evidence="5" id="KW-1003">Cell membrane</keyword>
<keyword evidence="7 9" id="KW-1133">Transmembrane helix</keyword>
<feature type="transmembrane region" description="Helical" evidence="9">
    <location>
        <begin position="168"/>
        <end position="188"/>
    </location>
</feature>
<evidence type="ECO:0000313" key="12">
    <source>
        <dbReference type="Proteomes" id="UP001190700"/>
    </source>
</evidence>
<dbReference type="PANTHER" id="PTHR12929">
    <property type="entry name" value="SOLUTE CARRIER FAMILY 52"/>
    <property type="match status" value="1"/>
</dbReference>
<organism evidence="11 12">
    <name type="scientific">Cymbomonas tetramitiformis</name>
    <dbReference type="NCBI Taxonomy" id="36881"/>
    <lineage>
        <taxon>Eukaryota</taxon>
        <taxon>Viridiplantae</taxon>
        <taxon>Chlorophyta</taxon>
        <taxon>Pyramimonadophyceae</taxon>
        <taxon>Pyramimonadales</taxon>
        <taxon>Pyramimonadaceae</taxon>
        <taxon>Cymbomonas</taxon>
    </lineage>
</organism>
<feature type="transmembrane region" description="Helical" evidence="9">
    <location>
        <begin position="98"/>
        <end position="122"/>
    </location>
</feature>
<comment type="catalytic activity">
    <reaction evidence="1">
        <text>riboflavin(in) = riboflavin(out)</text>
        <dbReference type="Rhea" id="RHEA:35015"/>
        <dbReference type="ChEBI" id="CHEBI:57986"/>
    </reaction>
</comment>
<keyword evidence="10" id="KW-0732">Signal</keyword>
<proteinExistence type="inferred from homology"/>
<feature type="transmembrane region" description="Helical" evidence="9">
    <location>
        <begin position="353"/>
        <end position="370"/>
    </location>
</feature>
<feature type="chain" id="PRO_5042205077" evidence="10">
    <location>
        <begin position="25"/>
        <end position="415"/>
    </location>
</feature>
<sequence>MLRICYFLIGLSAWLVVCAIYAEAGYFVDRIPESYAIYCQIDFAVQLGNVAPLLLVLLFPHWIEHNCCTIVYTILVLSLITSFGLSTLWNITLENRSVVILGGSFLAGVVGATSMATLFAIARRDARSQVSIKWLSTGLGCSGLVANLLALAQGLALQRARLIFSTQTYFVTIGTVQCIALAASKAIVRSLSASANTKQLPLRIDELNTRSEESEAGEAIESEDLSLLPCGTRVECHDSLCWTSKLAKLRRHALPLVAIFATNFLQFGAPGLLPFLLPGTERNSRPCLFWLNAGFQCSDVVGRLATSLSTSCTSSSRRGKQLLTFLSVAHAIPFVYMVCVAHIGGQGGHIPSIYVSLVFVVAFSFCHGYISTVSFQSLAEDHAVTIWGGLLNQFGALFGSVLTFILVNTHVIKKA</sequence>